<name>A0A811U7E6_CERCA</name>
<evidence type="ECO:0000313" key="3">
    <source>
        <dbReference type="Proteomes" id="UP000606786"/>
    </source>
</evidence>
<sequence length="225" mass="26142">MTNTYEHIQAHINASRHIKQGQPTNQQQQCNKLRRLFCVTIDFFMQKYKCVHALANTHTHTLNYICIYEHYSCKNSTYLMAKPHFDGNANSQQTFCFCVFVCAFLFFLLLLCSPTNRRGQGRCIRAITSAKEKNPPQLINLSTRRASRCLYGMLRRIVNERAAVATGTAASWRATPTMSCILVYIHSFGYYSRCRRHFKDNKNAIRNTESRCCCDQQTQMCIHRN</sequence>
<proteinExistence type="predicted"/>
<dbReference type="AlphaFoldDB" id="A0A811U7E6"/>
<keyword evidence="1" id="KW-0472">Membrane</keyword>
<comment type="caution">
    <text evidence="2">The sequence shown here is derived from an EMBL/GenBank/DDBJ whole genome shotgun (WGS) entry which is preliminary data.</text>
</comment>
<gene>
    <name evidence="2" type="ORF">CCAP1982_LOCUS2846</name>
</gene>
<keyword evidence="1" id="KW-0812">Transmembrane</keyword>
<feature type="transmembrane region" description="Helical" evidence="1">
    <location>
        <begin position="92"/>
        <end position="112"/>
    </location>
</feature>
<organism evidence="2 3">
    <name type="scientific">Ceratitis capitata</name>
    <name type="common">Mediterranean fruit fly</name>
    <name type="synonym">Tephritis capitata</name>
    <dbReference type="NCBI Taxonomy" id="7213"/>
    <lineage>
        <taxon>Eukaryota</taxon>
        <taxon>Metazoa</taxon>
        <taxon>Ecdysozoa</taxon>
        <taxon>Arthropoda</taxon>
        <taxon>Hexapoda</taxon>
        <taxon>Insecta</taxon>
        <taxon>Pterygota</taxon>
        <taxon>Neoptera</taxon>
        <taxon>Endopterygota</taxon>
        <taxon>Diptera</taxon>
        <taxon>Brachycera</taxon>
        <taxon>Muscomorpha</taxon>
        <taxon>Tephritoidea</taxon>
        <taxon>Tephritidae</taxon>
        <taxon>Ceratitis</taxon>
        <taxon>Ceratitis</taxon>
    </lineage>
</organism>
<evidence type="ECO:0000256" key="1">
    <source>
        <dbReference type="SAM" id="Phobius"/>
    </source>
</evidence>
<dbReference type="EMBL" id="CAJHJT010000001">
    <property type="protein sequence ID" value="CAD6994076.1"/>
    <property type="molecule type" value="Genomic_DNA"/>
</dbReference>
<reference evidence="2" key="1">
    <citation type="submission" date="2020-11" db="EMBL/GenBank/DDBJ databases">
        <authorList>
            <person name="Whitehead M."/>
        </authorList>
    </citation>
    <scope>NUCLEOTIDE SEQUENCE</scope>
    <source>
        <strain evidence="2">EGII</strain>
    </source>
</reference>
<keyword evidence="3" id="KW-1185">Reference proteome</keyword>
<dbReference type="Proteomes" id="UP000606786">
    <property type="component" value="Unassembled WGS sequence"/>
</dbReference>
<evidence type="ECO:0000313" key="2">
    <source>
        <dbReference type="EMBL" id="CAD6994076.1"/>
    </source>
</evidence>
<keyword evidence="1" id="KW-1133">Transmembrane helix</keyword>
<protein>
    <submittedName>
        <fullName evidence="2">(Mediterranean fruit fly) hypothetical protein</fullName>
    </submittedName>
</protein>
<accession>A0A811U7E6</accession>